<evidence type="ECO:0000313" key="1">
    <source>
        <dbReference type="EMBL" id="KAL3952964.1"/>
    </source>
</evidence>
<comment type="caution">
    <text evidence="1">The sequence shown here is derived from an EMBL/GenBank/DDBJ whole genome shotgun (WGS) entry which is preliminary data.</text>
</comment>
<dbReference type="EMBL" id="JBGNUJ010000012">
    <property type="protein sequence ID" value="KAL3952964.1"/>
    <property type="molecule type" value="Genomic_DNA"/>
</dbReference>
<evidence type="ECO:0000313" key="2">
    <source>
        <dbReference type="Proteomes" id="UP001638806"/>
    </source>
</evidence>
<gene>
    <name evidence="1" type="ORF">ACCO45_012907</name>
</gene>
<dbReference type="Proteomes" id="UP001638806">
    <property type="component" value="Unassembled WGS sequence"/>
</dbReference>
<accession>A0ACC4DBI1</accession>
<organism evidence="1 2">
    <name type="scientific">Purpureocillium lilacinum</name>
    <name type="common">Paecilomyces lilacinus</name>
    <dbReference type="NCBI Taxonomy" id="33203"/>
    <lineage>
        <taxon>Eukaryota</taxon>
        <taxon>Fungi</taxon>
        <taxon>Dikarya</taxon>
        <taxon>Ascomycota</taxon>
        <taxon>Pezizomycotina</taxon>
        <taxon>Sordariomycetes</taxon>
        <taxon>Hypocreomycetidae</taxon>
        <taxon>Hypocreales</taxon>
        <taxon>Ophiocordycipitaceae</taxon>
        <taxon>Purpureocillium</taxon>
    </lineage>
</organism>
<protein>
    <submittedName>
        <fullName evidence="1">Uncharacterized protein</fullName>
    </submittedName>
</protein>
<proteinExistence type="predicted"/>
<reference evidence="1" key="1">
    <citation type="submission" date="2024-12" db="EMBL/GenBank/DDBJ databases">
        <title>Comparative genomics and development of molecular markers within Purpureocillium lilacinum and among Purpureocillium species.</title>
        <authorList>
            <person name="Yeh Z.-Y."/>
            <person name="Ni N.-T."/>
            <person name="Lo P.-H."/>
            <person name="Mushyakhwo K."/>
            <person name="Lin C.-F."/>
            <person name="Nai Y.-S."/>
        </authorList>
    </citation>
    <scope>NUCLEOTIDE SEQUENCE</scope>
    <source>
        <strain evidence="1">NCHU-NPUST-175</strain>
    </source>
</reference>
<keyword evidence="2" id="KW-1185">Reference proteome</keyword>
<name>A0ACC4DBI1_PURLI</name>
<sequence length="141" mass="15074">MRAMALACVRVGRLAASGDDALPATPSRDGRPWGADNLNLRTKYFVCRPGEEEAQQFSVVAANLHGPGAPNAGPWSPQYSAASLGLPTDMAPRKTPCRRESKDPASTTDQGPATRVEWARNSFQVSYSDCANHNAVFACPL</sequence>